<feature type="non-terminal residue" evidence="3">
    <location>
        <position position="151"/>
    </location>
</feature>
<feature type="transmembrane region" description="Helical" evidence="2">
    <location>
        <begin position="64"/>
        <end position="83"/>
    </location>
</feature>
<organism evidence="3 4">
    <name type="scientific">Ameiurus melas</name>
    <name type="common">Black bullhead</name>
    <name type="synonym">Silurus melas</name>
    <dbReference type="NCBI Taxonomy" id="219545"/>
    <lineage>
        <taxon>Eukaryota</taxon>
        <taxon>Metazoa</taxon>
        <taxon>Chordata</taxon>
        <taxon>Craniata</taxon>
        <taxon>Vertebrata</taxon>
        <taxon>Euteleostomi</taxon>
        <taxon>Actinopterygii</taxon>
        <taxon>Neopterygii</taxon>
        <taxon>Teleostei</taxon>
        <taxon>Ostariophysi</taxon>
        <taxon>Siluriformes</taxon>
        <taxon>Ictaluridae</taxon>
        <taxon>Ameiurus</taxon>
    </lineage>
</organism>
<keyword evidence="2" id="KW-1133">Transmembrane helix</keyword>
<accession>A0A7J6AKH4</accession>
<dbReference type="Proteomes" id="UP000593565">
    <property type="component" value="Unassembled WGS sequence"/>
</dbReference>
<evidence type="ECO:0000256" key="1">
    <source>
        <dbReference type="SAM" id="MobiDB-lite"/>
    </source>
</evidence>
<feature type="region of interest" description="Disordered" evidence="1">
    <location>
        <begin position="131"/>
        <end position="151"/>
    </location>
</feature>
<evidence type="ECO:0000256" key="2">
    <source>
        <dbReference type="SAM" id="Phobius"/>
    </source>
</evidence>
<name>A0A7J6AKH4_AMEME</name>
<evidence type="ECO:0000313" key="4">
    <source>
        <dbReference type="Proteomes" id="UP000593565"/>
    </source>
</evidence>
<proteinExistence type="predicted"/>
<dbReference type="AlphaFoldDB" id="A0A7J6AKH4"/>
<evidence type="ECO:0000313" key="3">
    <source>
        <dbReference type="EMBL" id="KAF4083445.1"/>
    </source>
</evidence>
<feature type="compositionally biased region" description="Polar residues" evidence="1">
    <location>
        <begin position="131"/>
        <end position="143"/>
    </location>
</feature>
<comment type="caution">
    <text evidence="3">The sequence shown here is derived from an EMBL/GenBank/DDBJ whole genome shotgun (WGS) entry which is preliminary data.</text>
</comment>
<dbReference type="EMBL" id="JAAGNN010000011">
    <property type="protein sequence ID" value="KAF4083445.1"/>
    <property type="molecule type" value="Genomic_DNA"/>
</dbReference>
<keyword evidence="4" id="KW-1185">Reference proteome</keyword>
<keyword evidence="2" id="KW-0812">Transmembrane</keyword>
<reference evidence="3 4" key="1">
    <citation type="submission" date="2020-02" db="EMBL/GenBank/DDBJ databases">
        <title>A chromosome-scale genome assembly of the black bullhead catfish (Ameiurus melas).</title>
        <authorList>
            <person name="Wen M."/>
            <person name="Zham M."/>
            <person name="Cabau C."/>
            <person name="Klopp C."/>
            <person name="Donnadieu C."/>
            <person name="Roques C."/>
            <person name="Bouchez O."/>
            <person name="Lampietro C."/>
            <person name="Jouanno E."/>
            <person name="Herpin A."/>
            <person name="Louis A."/>
            <person name="Berthelot C."/>
            <person name="Parey E."/>
            <person name="Roest-Crollius H."/>
            <person name="Braasch I."/>
            <person name="Postlethwait J."/>
            <person name="Robinson-Rechavi M."/>
            <person name="Echchiki A."/>
            <person name="Begum T."/>
            <person name="Montfort J."/>
            <person name="Schartl M."/>
            <person name="Bobe J."/>
            <person name="Guiguen Y."/>
        </authorList>
    </citation>
    <scope>NUCLEOTIDE SEQUENCE [LARGE SCALE GENOMIC DNA]</scope>
    <source>
        <strain evidence="3">M_S1</strain>
        <tissue evidence="3">Blood</tissue>
    </source>
</reference>
<protein>
    <submittedName>
        <fullName evidence="3">Uncharacterized protein</fullName>
    </submittedName>
</protein>
<keyword evidence="2" id="KW-0472">Membrane</keyword>
<sequence>MICSEQDPHLAAVKKKRPMRPRSYLSPALCCACGLCILLAGLNITLVGAFGFANMLPANNPPIIIGPLLLLVALLFFGLCCMFSRQPSAQSSRANTRSDHWGLMRMSGTAFEMETSENTLQDTTVIQTSPTNSLCSSHHSSPTHLPAVMLH</sequence>
<feature type="transmembrane region" description="Helical" evidence="2">
    <location>
        <begin position="24"/>
        <end position="52"/>
    </location>
</feature>
<gene>
    <name evidence="3" type="ORF">AMELA_G00141410</name>
</gene>